<dbReference type="GO" id="GO:0022857">
    <property type="term" value="F:transmembrane transporter activity"/>
    <property type="evidence" value="ECO:0007669"/>
    <property type="project" value="InterPro"/>
</dbReference>
<feature type="transmembrane region" description="Helical" evidence="6">
    <location>
        <begin position="135"/>
        <end position="155"/>
    </location>
</feature>
<dbReference type="Gene3D" id="1.20.1250.20">
    <property type="entry name" value="MFS general substrate transporter like domains"/>
    <property type="match status" value="1"/>
</dbReference>
<feature type="transmembrane region" description="Helical" evidence="6">
    <location>
        <begin position="363"/>
        <end position="384"/>
    </location>
</feature>
<dbReference type="PANTHER" id="PTHR23502:SF64">
    <property type="entry name" value="TRANSPORTER, PUTATIVE (AFU_ORTHOLOGUE AFUA_3G11760)-RELATED"/>
    <property type="match status" value="1"/>
</dbReference>
<feature type="transmembrane region" description="Helical" evidence="6">
    <location>
        <begin position="390"/>
        <end position="413"/>
    </location>
</feature>
<evidence type="ECO:0000256" key="4">
    <source>
        <dbReference type="ARBA" id="ARBA00023136"/>
    </source>
</evidence>
<keyword evidence="4 6" id="KW-0472">Membrane</keyword>
<feature type="transmembrane region" description="Helical" evidence="6">
    <location>
        <begin position="224"/>
        <end position="244"/>
    </location>
</feature>
<evidence type="ECO:0000313" key="8">
    <source>
        <dbReference type="EMBL" id="SCU86249.1"/>
    </source>
</evidence>
<keyword evidence="2 6" id="KW-0812">Transmembrane</keyword>
<feature type="transmembrane region" description="Helical" evidence="6">
    <location>
        <begin position="322"/>
        <end position="343"/>
    </location>
</feature>
<dbReference type="GO" id="GO:0005886">
    <property type="term" value="C:plasma membrane"/>
    <property type="evidence" value="ECO:0007669"/>
    <property type="project" value="TreeGrafter"/>
</dbReference>
<keyword evidence="3 6" id="KW-1133">Transmembrane helix</keyword>
<feature type="transmembrane region" description="Helical" evidence="6">
    <location>
        <begin position="284"/>
        <end position="302"/>
    </location>
</feature>
<evidence type="ECO:0000313" key="9">
    <source>
        <dbReference type="Proteomes" id="UP000190274"/>
    </source>
</evidence>
<evidence type="ECO:0000259" key="7">
    <source>
        <dbReference type="PROSITE" id="PS50850"/>
    </source>
</evidence>
<dbReference type="PROSITE" id="PS50850">
    <property type="entry name" value="MFS"/>
    <property type="match status" value="1"/>
</dbReference>
<dbReference type="InterPro" id="IPR005829">
    <property type="entry name" value="Sugar_transporter_CS"/>
</dbReference>
<evidence type="ECO:0000256" key="2">
    <source>
        <dbReference type="ARBA" id="ARBA00022692"/>
    </source>
</evidence>
<dbReference type="Proteomes" id="UP000190274">
    <property type="component" value="Chromosome D"/>
</dbReference>
<dbReference type="OrthoDB" id="3066029at2759"/>
<organism evidence="8 9">
    <name type="scientific">Lachancea dasiensis</name>
    <dbReference type="NCBI Taxonomy" id="1072105"/>
    <lineage>
        <taxon>Eukaryota</taxon>
        <taxon>Fungi</taxon>
        <taxon>Dikarya</taxon>
        <taxon>Ascomycota</taxon>
        <taxon>Saccharomycotina</taxon>
        <taxon>Saccharomycetes</taxon>
        <taxon>Saccharomycetales</taxon>
        <taxon>Saccharomycetaceae</taxon>
        <taxon>Lachancea</taxon>
    </lineage>
</organism>
<dbReference type="InterPro" id="IPR036259">
    <property type="entry name" value="MFS_trans_sf"/>
</dbReference>
<reference evidence="8 9" key="1">
    <citation type="submission" date="2016-03" db="EMBL/GenBank/DDBJ databases">
        <authorList>
            <person name="Devillers H."/>
        </authorList>
    </citation>
    <scope>NUCLEOTIDE SEQUENCE [LARGE SCALE GENOMIC DNA]</scope>
    <source>
        <strain evidence="8">CBS 10888</strain>
    </source>
</reference>
<feature type="domain" description="Major facilitator superfamily (MFS) profile" evidence="7">
    <location>
        <begin position="70"/>
        <end position="487"/>
    </location>
</feature>
<evidence type="ECO:0000256" key="3">
    <source>
        <dbReference type="ARBA" id="ARBA00022989"/>
    </source>
</evidence>
<proteinExistence type="predicted"/>
<dbReference type="GO" id="GO:0140115">
    <property type="term" value="P:export across plasma membrane"/>
    <property type="evidence" value="ECO:0007669"/>
    <property type="project" value="UniProtKB-ARBA"/>
</dbReference>
<keyword evidence="9" id="KW-1185">Reference proteome</keyword>
<protein>
    <submittedName>
        <fullName evidence="8">LADA_0D13322g1_1</fullName>
    </submittedName>
</protein>
<feature type="transmembrane region" description="Helical" evidence="6">
    <location>
        <begin position="69"/>
        <end position="92"/>
    </location>
</feature>
<dbReference type="AlphaFoldDB" id="A0A1G4J8F5"/>
<dbReference type="EMBL" id="LT598454">
    <property type="protein sequence ID" value="SCU86249.1"/>
    <property type="molecule type" value="Genomic_DNA"/>
</dbReference>
<dbReference type="InterPro" id="IPR011701">
    <property type="entry name" value="MFS"/>
</dbReference>
<sequence length="494" mass="54134">MDERRPIDHASEESPNSIGPELTTIEIKRAKFFSNNSNDSRENVKTSEGGETVEDELLCDTMPHLKKKLIVFLVALSCFLSPSSNVAFLPAVPILAKRFDTTSNIINLSNAIYAVVMAISPCLMSPFSDVYGRRITFLICSMGFTICTILVAVSVNLGMFFFFRCATALFGTAFFAVGGSIISDIYRPHERGNAMGWILSGSQIGPAIAPCLGGIIVTYTSWRVIFWVLVGLGCLSFCMSWLFLPETAQATIAQIIREESPNKRFVWVSYNPLTVVGALRYPNLVLAGLVSGSLLYNMYALLTPIRHVVDPRFNLTTPIYGSLFYLPPGLGYLCGSFVGGKWADYHVKKYQIIKGERIPEDRLRSMLVTFGVILPGTILVYGWALEKERGGIALPIVAMFIGGIGQTICFPSINAYCVDAMPELKGDAIASNYFTRYIAGAVGTATCLIQIDSIGIGWTCTISCFVLLGGFIASVALVYWGARMRTIRVSDSRK</sequence>
<feature type="compositionally biased region" description="Basic and acidic residues" evidence="5">
    <location>
        <begin position="1"/>
        <end position="12"/>
    </location>
</feature>
<feature type="transmembrane region" description="Helical" evidence="6">
    <location>
        <begin position="457"/>
        <end position="480"/>
    </location>
</feature>
<dbReference type="PROSITE" id="PS00216">
    <property type="entry name" value="SUGAR_TRANSPORT_1"/>
    <property type="match status" value="1"/>
</dbReference>
<dbReference type="SUPFAM" id="SSF103473">
    <property type="entry name" value="MFS general substrate transporter"/>
    <property type="match status" value="1"/>
</dbReference>
<name>A0A1G4J8F5_9SACH</name>
<evidence type="ECO:0000256" key="5">
    <source>
        <dbReference type="SAM" id="MobiDB-lite"/>
    </source>
</evidence>
<dbReference type="GO" id="GO:0042908">
    <property type="term" value="P:xenobiotic transport"/>
    <property type="evidence" value="ECO:0007669"/>
    <property type="project" value="UniProtKB-ARBA"/>
</dbReference>
<dbReference type="InterPro" id="IPR020846">
    <property type="entry name" value="MFS_dom"/>
</dbReference>
<evidence type="ECO:0000256" key="1">
    <source>
        <dbReference type="ARBA" id="ARBA00004141"/>
    </source>
</evidence>
<accession>A0A1G4J8F5</accession>
<evidence type="ECO:0000256" key="6">
    <source>
        <dbReference type="SAM" id="Phobius"/>
    </source>
</evidence>
<dbReference type="PANTHER" id="PTHR23502">
    <property type="entry name" value="MAJOR FACILITATOR SUPERFAMILY"/>
    <property type="match status" value="1"/>
</dbReference>
<feature type="transmembrane region" description="Helical" evidence="6">
    <location>
        <begin position="104"/>
        <end position="123"/>
    </location>
</feature>
<dbReference type="Pfam" id="PF07690">
    <property type="entry name" value="MFS_1"/>
    <property type="match status" value="1"/>
</dbReference>
<comment type="subcellular location">
    <subcellularLocation>
        <location evidence="1">Membrane</location>
        <topology evidence="1">Multi-pass membrane protein</topology>
    </subcellularLocation>
</comment>
<feature type="transmembrane region" description="Helical" evidence="6">
    <location>
        <begin position="161"/>
        <end position="182"/>
    </location>
</feature>
<gene>
    <name evidence="8" type="ORF">LADA_0D13322G</name>
</gene>
<feature type="transmembrane region" description="Helical" evidence="6">
    <location>
        <begin position="434"/>
        <end position="451"/>
    </location>
</feature>
<feature type="transmembrane region" description="Helical" evidence="6">
    <location>
        <begin position="194"/>
        <end position="218"/>
    </location>
</feature>
<feature type="region of interest" description="Disordered" evidence="5">
    <location>
        <begin position="1"/>
        <end position="21"/>
    </location>
</feature>